<dbReference type="InterPro" id="IPR041581">
    <property type="entry name" value="Glyoxalase_6"/>
</dbReference>
<organism evidence="2 3">
    <name type="scientific">Marisediminitalea aggregata</name>
    <dbReference type="NCBI Taxonomy" id="634436"/>
    <lineage>
        <taxon>Bacteria</taxon>
        <taxon>Pseudomonadati</taxon>
        <taxon>Pseudomonadota</taxon>
        <taxon>Gammaproteobacteria</taxon>
        <taxon>Alteromonadales</taxon>
        <taxon>Alteromonadaceae</taxon>
        <taxon>Marisediminitalea</taxon>
    </lineage>
</organism>
<proteinExistence type="predicted"/>
<name>A0A1M5N8V3_9ALTE</name>
<dbReference type="InterPro" id="IPR029068">
    <property type="entry name" value="Glyas_Bleomycin-R_OHBP_Dase"/>
</dbReference>
<dbReference type="Pfam" id="PF18029">
    <property type="entry name" value="Glyoxalase_6"/>
    <property type="match status" value="1"/>
</dbReference>
<protein>
    <recommendedName>
        <fullName evidence="1">VOC domain-containing protein</fullName>
    </recommendedName>
</protein>
<dbReference type="Proteomes" id="UP000184520">
    <property type="component" value="Unassembled WGS sequence"/>
</dbReference>
<accession>A0A1M5N8V3</accession>
<evidence type="ECO:0000313" key="2">
    <source>
        <dbReference type="EMBL" id="SHG85974.1"/>
    </source>
</evidence>
<dbReference type="AlphaFoldDB" id="A0A1M5N8V3"/>
<dbReference type="RefSeq" id="WP_217653471.1">
    <property type="nucleotide sequence ID" value="NZ_FQWD01000005.1"/>
</dbReference>
<sequence>MQLQPGAATPGERHTSFIHPYSAQRLRWVVVNQRTGNTMTKPNTLIFVDLTADDPAAAGEFYADVFGWENDPRPYGVFHRMVPGGNMFDSDGNETTIGNFHLGIHKAANARPHPDSEGVAPREMAGPGRKARVWILVSDDDSMEAILARAEAKGAKLLWKDHFWHEFNGFNAAFEDPWGNEIILWGKGGAEPQIPSHFTQE</sequence>
<reference evidence="3" key="1">
    <citation type="submission" date="2016-11" db="EMBL/GenBank/DDBJ databases">
        <authorList>
            <person name="Varghese N."/>
            <person name="Submissions S."/>
        </authorList>
    </citation>
    <scope>NUCLEOTIDE SEQUENCE [LARGE SCALE GENOMIC DNA]</scope>
    <source>
        <strain evidence="3">CGMCC 1.8995</strain>
    </source>
</reference>
<feature type="domain" description="VOC" evidence="1">
    <location>
        <begin position="44"/>
        <end position="187"/>
    </location>
</feature>
<dbReference type="PROSITE" id="PS51819">
    <property type="entry name" value="VOC"/>
    <property type="match status" value="1"/>
</dbReference>
<gene>
    <name evidence="2" type="ORF">SAMN05216361_3122</name>
</gene>
<evidence type="ECO:0000259" key="1">
    <source>
        <dbReference type="PROSITE" id="PS51819"/>
    </source>
</evidence>
<evidence type="ECO:0000313" key="3">
    <source>
        <dbReference type="Proteomes" id="UP000184520"/>
    </source>
</evidence>
<dbReference type="InterPro" id="IPR037523">
    <property type="entry name" value="VOC_core"/>
</dbReference>
<dbReference type="SUPFAM" id="SSF54593">
    <property type="entry name" value="Glyoxalase/Bleomycin resistance protein/Dihydroxybiphenyl dioxygenase"/>
    <property type="match status" value="1"/>
</dbReference>
<dbReference type="Gene3D" id="3.10.180.10">
    <property type="entry name" value="2,3-Dihydroxybiphenyl 1,2-Dioxygenase, domain 1"/>
    <property type="match status" value="1"/>
</dbReference>
<keyword evidence="3" id="KW-1185">Reference proteome</keyword>
<dbReference type="EMBL" id="FQWD01000005">
    <property type="protein sequence ID" value="SHG85974.1"/>
    <property type="molecule type" value="Genomic_DNA"/>
</dbReference>